<dbReference type="InterPro" id="IPR033305">
    <property type="entry name" value="Hydin-like"/>
</dbReference>
<feature type="compositionally biased region" description="Low complexity" evidence="6">
    <location>
        <begin position="1695"/>
        <end position="1706"/>
    </location>
</feature>
<comment type="subcellular location">
    <subcellularLocation>
        <location evidence="1">Cell projection</location>
        <location evidence="1">Cilium</location>
    </subcellularLocation>
    <subcellularLocation>
        <location evidence="2">Cytoplasm</location>
    </subcellularLocation>
</comment>
<feature type="compositionally biased region" description="Low complexity" evidence="6">
    <location>
        <begin position="2887"/>
        <end position="2902"/>
    </location>
</feature>
<comment type="caution">
    <text evidence="8">The sequence shown here is derived from an EMBL/GenBank/DDBJ whole genome shotgun (WGS) entry which is preliminary data.</text>
</comment>
<feature type="domain" description="HYDIN/VesB/CFA65-like Ig-like" evidence="7">
    <location>
        <begin position="139"/>
        <end position="223"/>
    </location>
</feature>
<protein>
    <recommendedName>
        <fullName evidence="7">HYDIN/VesB/CFA65-like Ig-like domain-containing protein</fullName>
    </recommendedName>
</protein>
<name>A0ABR2JWJ0_9EUKA</name>
<evidence type="ECO:0000256" key="1">
    <source>
        <dbReference type="ARBA" id="ARBA00004138"/>
    </source>
</evidence>
<gene>
    <name evidence="8" type="ORF">M9Y10_045797</name>
</gene>
<feature type="compositionally biased region" description="Low complexity" evidence="6">
    <location>
        <begin position="1256"/>
        <end position="1266"/>
    </location>
</feature>
<organism evidence="8 9">
    <name type="scientific">Tritrichomonas musculus</name>
    <dbReference type="NCBI Taxonomy" id="1915356"/>
    <lineage>
        <taxon>Eukaryota</taxon>
        <taxon>Metamonada</taxon>
        <taxon>Parabasalia</taxon>
        <taxon>Tritrichomonadida</taxon>
        <taxon>Tritrichomonadidae</taxon>
        <taxon>Tritrichomonas</taxon>
    </lineage>
</organism>
<feature type="region of interest" description="Disordered" evidence="6">
    <location>
        <begin position="1253"/>
        <end position="1281"/>
    </location>
</feature>
<feature type="compositionally biased region" description="Basic and acidic residues" evidence="6">
    <location>
        <begin position="1684"/>
        <end position="1694"/>
    </location>
</feature>
<dbReference type="PANTHER" id="PTHR23053:SF0">
    <property type="entry name" value="HYDROCEPHALUS-INDUCING PROTEIN HOMOLOG"/>
    <property type="match status" value="1"/>
</dbReference>
<feature type="compositionally biased region" description="Basic and acidic residues" evidence="6">
    <location>
        <begin position="1774"/>
        <end position="1787"/>
    </location>
</feature>
<dbReference type="EMBL" id="JAPFFF010000009">
    <property type="protein sequence ID" value="KAK8883149.1"/>
    <property type="molecule type" value="Genomic_DNA"/>
</dbReference>
<evidence type="ECO:0000256" key="4">
    <source>
        <dbReference type="ARBA" id="ARBA00023069"/>
    </source>
</evidence>
<feature type="compositionally biased region" description="Polar residues" evidence="6">
    <location>
        <begin position="2851"/>
        <end position="2860"/>
    </location>
</feature>
<feature type="compositionally biased region" description="Basic and acidic residues" evidence="6">
    <location>
        <begin position="1660"/>
        <end position="1674"/>
    </location>
</feature>
<dbReference type="InterPro" id="IPR013783">
    <property type="entry name" value="Ig-like_fold"/>
</dbReference>
<dbReference type="Gene3D" id="2.60.40.10">
    <property type="entry name" value="Immunoglobulins"/>
    <property type="match status" value="18"/>
</dbReference>
<reference evidence="8 9" key="1">
    <citation type="submission" date="2024-04" db="EMBL/GenBank/DDBJ databases">
        <title>Tritrichomonas musculus Genome.</title>
        <authorList>
            <person name="Alves-Ferreira E."/>
            <person name="Grigg M."/>
            <person name="Lorenzi H."/>
            <person name="Galac M."/>
        </authorList>
    </citation>
    <scope>NUCLEOTIDE SEQUENCE [LARGE SCALE GENOMIC DNA]</scope>
    <source>
        <strain evidence="8 9">EAF2021</strain>
    </source>
</reference>
<evidence type="ECO:0000256" key="5">
    <source>
        <dbReference type="ARBA" id="ARBA00023273"/>
    </source>
</evidence>
<keyword evidence="3" id="KW-0963">Cytoplasm</keyword>
<feature type="domain" description="HYDIN/VesB/CFA65-like Ig-like" evidence="7">
    <location>
        <begin position="706"/>
        <end position="787"/>
    </location>
</feature>
<evidence type="ECO:0000313" key="8">
    <source>
        <dbReference type="EMBL" id="KAK8883149.1"/>
    </source>
</evidence>
<dbReference type="Proteomes" id="UP001470230">
    <property type="component" value="Unassembled WGS sequence"/>
</dbReference>
<evidence type="ECO:0000256" key="6">
    <source>
        <dbReference type="SAM" id="MobiDB-lite"/>
    </source>
</evidence>
<evidence type="ECO:0000313" key="9">
    <source>
        <dbReference type="Proteomes" id="UP001470230"/>
    </source>
</evidence>
<dbReference type="InterPro" id="IPR008962">
    <property type="entry name" value="PapD-like_sf"/>
</dbReference>
<dbReference type="InterPro" id="IPR053879">
    <property type="entry name" value="HYDIN_VesB_CFA65-like_Ig"/>
</dbReference>
<feature type="region of interest" description="Disordered" evidence="6">
    <location>
        <begin position="1763"/>
        <end position="1795"/>
    </location>
</feature>
<keyword evidence="9" id="KW-1185">Reference proteome</keyword>
<feature type="compositionally biased region" description="Low complexity" evidence="6">
    <location>
        <begin position="1900"/>
        <end position="1909"/>
    </location>
</feature>
<proteinExistence type="predicted"/>
<dbReference type="Pfam" id="PF22544">
    <property type="entry name" value="HYDIN_VesB_CFA65-like_Ig"/>
    <property type="match status" value="3"/>
</dbReference>
<evidence type="ECO:0000256" key="2">
    <source>
        <dbReference type="ARBA" id="ARBA00004496"/>
    </source>
</evidence>
<feature type="region of interest" description="Disordered" evidence="6">
    <location>
        <begin position="2383"/>
        <end position="2411"/>
    </location>
</feature>
<dbReference type="PANTHER" id="PTHR23053">
    <property type="entry name" value="DLEC1 DELETED IN LUNG AND ESOPHAGEAL CANCER 1"/>
    <property type="match status" value="1"/>
</dbReference>
<feature type="compositionally biased region" description="Basic residues" evidence="6">
    <location>
        <begin position="1649"/>
        <end position="1659"/>
    </location>
</feature>
<dbReference type="SUPFAM" id="SSF49354">
    <property type="entry name" value="PapD-like"/>
    <property type="match status" value="1"/>
</dbReference>
<accession>A0ABR2JWJ0</accession>
<keyword evidence="4" id="KW-0969">Cilium</keyword>
<feature type="domain" description="HYDIN/VesB/CFA65-like Ig-like" evidence="7">
    <location>
        <begin position="2052"/>
        <end position="2116"/>
    </location>
</feature>
<dbReference type="InterPro" id="IPR027417">
    <property type="entry name" value="P-loop_NTPase"/>
</dbReference>
<feature type="region of interest" description="Disordered" evidence="6">
    <location>
        <begin position="1881"/>
        <end position="1919"/>
    </location>
</feature>
<dbReference type="Gene3D" id="3.40.50.300">
    <property type="entry name" value="P-loop containing nucleotide triphosphate hydrolases"/>
    <property type="match status" value="1"/>
</dbReference>
<evidence type="ECO:0000259" key="7">
    <source>
        <dbReference type="Pfam" id="PF22544"/>
    </source>
</evidence>
<feature type="compositionally biased region" description="Basic and acidic residues" evidence="6">
    <location>
        <begin position="1614"/>
        <end position="1624"/>
    </location>
</feature>
<feature type="region of interest" description="Disordered" evidence="6">
    <location>
        <begin position="1613"/>
        <end position="1722"/>
    </location>
</feature>
<feature type="compositionally biased region" description="Basic and acidic residues" evidence="6">
    <location>
        <begin position="1267"/>
        <end position="1281"/>
    </location>
</feature>
<sequence length="3189" mass="358851">MSKENKIGIEPQTVLFPSTFISVTSRFSIKIVNYGDKIMHYRWCKYSNDKEEKETIDSYDIYNAKQRNELATLCDFKSDVYTINPLKGEIWPKRSEISTIEFTPQVAHEFIEHAYLLDIDSNVRYQVTFKGQGLPPEARFDSDTINVGQIPLETVSQYEVVLRNTGKVEVDYEIRQNNKSGLKFDFFPSTAKIPVGGSQKISIKFYAIHVGQFTESFLFIFRGSIDFHPSFTIYGKVVGPDYIISPKVINFEEISYGFLYTKTFEIENRSDIAFDYKLRFLQDSTFSPREFTIIPSEGTISKYSKQIVTVEFIPITIMKYSVQLALDIMKVGKAITIIPIYANCLCPTISLQESDISFDQIFIQKEYEKKLVLINESDYPAKFEFILPEETNVSQARISVAKVRGTILGKQELPITLFITPLILGPINLTGYIRIYGSDDPPIQFTIRATSTGPSINLSTNAIHFGNVTVLKNNASKVVISNNSLIKAVLTTSIQSETNVFSCEPTSAEIEPNEQLTLKVIATLDDTIYFTGKLILNFVNLNPIKVDLTATGIGSTIVSSVPMDEVNFGYILNELKNPFNFQITNHGRRPQELRWTQSKPKIDERALNSFQFNIVPETVVIGPHSTIDYQFVASSSIPTNFSVLVTCNATLGRSRIELFKPSIKGAVIKPLLQFSQKEVEFVHRHDAYAEEKVSTSQKVPSVELMPSQQKTVTVTNQVKIPLKISIDVSSPFSVQPNKIELQPQESIEIKIVFNASFKQDFISEVINRKLTFTFKDHPQHLYVNVKGVYIFPNLSFSPSTTLNFGNLMINTEQTKEVIIKSSSDAKVEWNWQLVTDDKNCDLCRIFDVYPTRGQLEGGQTDSVHFSFFAYGNENGKSAKYNATAICHIVGGPDYVIQLNGAAAAILYKLNPLKIDFGYRMYDSILTHQFQLTNLSDVSINYTIIIPKGNKFAHFYVTPSEGTVNANSTATMNISLVSGLPIEYNENFLVQIGHFEEIKVPIHVVSRFSQFMLSIPRMQTDLAYKMATEEASSSSRQIMITKSGLIIAEEEHNNEEEEDEAEPKEKRVDFSEFERRIIIEKLNDKSANFGRRNRRGLSHEVFNGFILSQYLMDIGSITIGEVRSFDIEFTSITQFPISYELKTNVLKGTGFSVDPSSAKDIPTGAKIPMKLIFDTAQRTIDNIGNLEYDIRFQLTENIGFSILLRTKLILPNLGLSKNHFDFGEVIVGQLKTMTLQLQNMNSVNCEFTFGEPQPIQSSSRLSSNLTKSKNEPEKVEEKSEEKVPQIFITNPSNGILPPASFMNIELTFIPLNGTSYAFQIPIEVKHNPRARFITMSGIGVQLRIEFDPPNLKVPPVLPFSEPSNIEVQMINPTNYQLEVFSYHFDFDLFCQHFTKKEIVEDPNNVTFTQNSAVNKFSLCVIVHGPHMSGCSIAAKSIAQYLNVPVISLKDVWKSLIENKENSTNSGRKDGKETVNLSVPPAADFTAAFFTRISQPDCSDGFVVDSLYAFQENHETDQFITQSLKAKNCYDDALKNPFQGVPHNISTGVENALSYILAALDGHYIFFVGLRTSFELVDERVERIKSEERKKQKEAEKQEEEALFNMTEEEYAALTEEQKNEVDEKRKSLRKKIVKSAQDESTDENSNDKSKHSHRSSKKSKDKKEKEPSKDGEKSTGRKSHHHHRSKDESGSKKDSNSSSQPSETQSPAKPESKKRKGQIPTDPNEYSVMLFNLTVGSICNKIKESTENFNVVDPKTLIHKVTIESPHVNEEEEINDKNKDEQQQKEAEVVDNDDNNDDFELKSFQQINAVILKEDCSINDLQRIPVRFIPSIQKLKESAFTEFIPPEKVEMNKSVPLPTSKYEECPPFFYLEVDDVERELPNFDEQDLQPKAKSATKKPTKTVSSSSSKQNAKKKSSGTSNLRINFDTKKLTGRWILPPNSRQKIVVIFDPTVIGSYKNDLLFGISNCKCEMMRLHCFGVCDNPNICRDLRSIFNRCVNHADNKTSMSYVTDCKEFMFGPVLMSKEKLAKNAAPLYNETIHLKNTSPFNTKVSLTFNDNNNSNRCTFVADPSSVTIEPDQKVDIKVGVHPTAIDTFKNTLIVTVEDQPEPLFINFSAESSIPSIEPSTTNLDFDKLLLKQTRSLNLELKNTSKLATFWKLKNAKSLSPQVEFNIEEGSINPRCSATVKVTFTSAKPIVIKKQINLEILDKSKTKVHNSIPINISAESFDVMYDFQYPPKMDHLQFGVLKVLQSKMLSCTLKNKGKFPVNFKFLFDSKIFQVSPSDGTLNVGDKPAQINFTFKGPKVVSYINAKGLNLAITDPITNTQTSVLPIPFSCETMYSAFSLLPTKLIDFGPVSISTTATKQIVLKNEGRFAFDFEVLGQSDDLPPTPPTSKASKGKKAAPPPKPKAKKNVNHIVIGNFVISPSSAVLQPGQSSTIDIDFQSSTSGDNNAIISFKITDINPKIKDDQLQVKLMAKNIVPEIDTKSMDKIFPGIDMSIRYDIEKNNRTAFLEDEQVLHFQPLLVSQHSTVDMTLINVQPVAATIDLSIKPKGRVTSSFPFDISEKTVTLEPNTSKTVQIGFNPNSCDNFIGFFEGVVRGSPNESKLFKFTVEGVGSLPQFIIAGGMDKSKGTNYVSNLGSALVGFTKEKSFVITNNGFLPSTIKISEKPNPDFEIFEFDKYEEFVLQPRESQTLKVILKPQKPRKAQLDLTLSVLDNPKVVAQLTFTGEGSLEDIIFEGLNTNDDSLAFKDSVVGRQQTTVFSMRNVGNSDIRFLWMPHNELNFIPHTGHLKVGKTKQVKAVFFTDHVIKPSLAKVACQVTNIELNDPDAPDWDDTMKVVKFVPKSSLNPEQQVQPVSAPTPEKLATNRKNSIKNVKKESELLSPKESAQSSPQSKAASEADQESSQEEELVRVIEVKEEPAYSVVTGSKPKEMSLKANIVADMIKYQIDTSDITFLPTMMYERRISEIKLTNTCLIRFDYSWRIINLVCLRTNYALNRGPPFSVEPVTGYIEPGQTKTFKVVFEPEEVDDFTADIRCDIPFLSQSDPPIIHVSGFSRRPLCHFITELSDYLTSGRRNPDYTDPLPDDVKVIELFAKGVGEKLNKRLEMINPTSSPYEVNWQYIGEGPTPISCDTPSFLVSSGKKQSTVFEFVPKSVKTIESLWEFQIPEHDVRVPFLFVGKIMPKL</sequence>
<feature type="region of interest" description="Disordered" evidence="6">
    <location>
        <begin position="2851"/>
        <end position="2912"/>
    </location>
</feature>
<evidence type="ECO:0000256" key="3">
    <source>
        <dbReference type="ARBA" id="ARBA00022490"/>
    </source>
</evidence>
<keyword evidence="5" id="KW-0966">Cell projection</keyword>